<feature type="transmembrane region" description="Helical" evidence="1">
    <location>
        <begin position="6"/>
        <end position="23"/>
    </location>
</feature>
<evidence type="ECO:0000313" key="10">
    <source>
        <dbReference type="Proteomes" id="UP000095766"/>
    </source>
</evidence>
<feature type="transmembrane region" description="Helical" evidence="1">
    <location>
        <begin position="150"/>
        <end position="169"/>
    </location>
</feature>
<proteinExistence type="predicted"/>
<keyword evidence="1" id="KW-0812">Transmembrane</keyword>
<reference evidence="10 11" key="1">
    <citation type="submission" date="2015-09" db="EMBL/GenBank/DDBJ databases">
        <authorList>
            <consortium name="Pathogen Informatics"/>
        </authorList>
    </citation>
    <scope>NUCLEOTIDE SEQUENCE [LARGE SCALE GENOMIC DNA]</scope>
    <source>
        <strain evidence="2 10">2789STDY5834898</strain>
        <strain evidence="3 11">2789STDY5834942</strain>
    </source>
</reference>
<dbReference type="Proteomes" id="UP001055048">
    <property type="component" value="Unassembled WGS sequence"/>
</dbReference>
<dbReference type="EMBL" id="QRZC01000019">
    <property type="protein sequence ID" value="RGV40840.1"/>
    <property type="molecule type" value="Genomic_DNA"/>
</dbReference>
<evidence type="ECO:0000313" key="6">
    <source>
        <dbReference type="EMBL" id="RGM55898.1"/>
    </source>
</evidence>
<dbReference type="PANTHER" id="PTHR36434">
    <property type="entry name" value="MEMBRANE PROTEASE YUGP-RELATED"/>
    <property type="match status" value="1"/>
</dbReference>
<evidence type="ECO:0000313" key="4">
    <source>
        <dbReference type="EMBL" id="GKH13664.1"/>
    </source>
</evidence>
<evidence type="ECO:0000313" key="12">
    <source>
        <dbReference type="Proteomes" id="UP000260759"/>
    </source>
</evidence>
<evidence type="ECO:0000313" key="8">
    <source>
        <dbReference type="EMBL" id="RGV40840.1"/>
    </source>
</evidence>
<evidence type="ECO:0000313" key="15">
    <source>
        <dbReference type="Proteomes" id="UP000285343"/>
    </source>
</evidence>
<dbReference type="EMBL" id="QSTL01000007">
    <property type="protein sequence ID" value="RGM55898.1"/>
    <property type="molecule type" value="Genomic_DNA"/>
</dbReference>
<dbReference type="InterPro" id="IPR007395">
    <property type="entry name" value="Zn_peptidase_2"/>
</dbReference>
<dbReference type="EMBL" id="WCTM01000010">
    <property type="protein sequence ID" value="KAB4239734.1"/>
    <property type="molecule type" value="Genomic_DNA"/>
</dbReference>
<organism evidence="3 11">
    <name type="scientific">Bacteroides uniformis</name>
    <dbReference type="NCBI Taxonomy" id="820"/>
    <lineage>
        <taxon>Bacteria</taxon>
        <taxon>Pseudomonadati</taxon>
        <taxon>Bacteroidota</taxon>
        <taxon>Bacteroidia</taxon>
        <taxon>Bacteroidales</taxon>
        <taxon>Bacteroidaceae</taxon>
        <taxon>Bacteroides</taxon>
    </lineage>
</organism>
<evidence type="ECO:0000313" key="11">
    <source>
        <dbReference type="Proteomes" id="UP000095788"/>
    </source>
</evidence>
<evidence type="ECO:0000313" key="5">
    <source>
        <dbReference type="EMBL" id="KAB4239734.1"/>
    </source>
</evidence>
<accession>A0A174SDR1</accession>
<evidence type="ECO:0000313" key="9">
    <source>
        <dbReference type="EMBL" id="RHC75935.1"/>
    </source>
</evidence>
<evidence type="ECO:0000313" key="14">
    <source>
        <dbReference type="Proteomes" id="UP000284514"/>
    </source>
</evidence>
<protein>
    <submittedName>
        <fullName evidence="4">Membrane protein</fullName>
    </submittedName>
    <submittedName>
        <fullName evidence="3 5">Zinc metallopeptidase</fullName>
    </submittedName>
</protein>
<dbReference type="EMBL" id="BQNL01000001">
    <property type="protein sequence ID" value="GKH13664.1"/>
    <property type="molecule type" value="Genomic_DNA"/>
</dbReference>
<reference evidence="4" key="4">
    <citation type="submission" date="2022-01" db="EMBL/GenBank/DDBJ databases">
        <title>Novel bile acid biosynthetic pathways are enriched in the microbiome of centenarians.</title>
        <authorList>
            <person name="Sato Y."/>
            <person name="Atarashi K."/>
            <person name="Plichta R.D."/>
            <person name="Arai Y."/>
            <person name="Sasajima S."/>
            <person name="Kearney M.S."/>
            <person name="Suda W."/>
            <person name="Takeshita K."/>
            <person name="Sasaki T."/>
            <person name="Okamoto S."/>
            <person name="Skelly N.A."/>
            <person name="Okamura Y."/>
            <person name="Vlamakis H."/>
            <person name="Li Y."/>
            <person name="Tanoue T."/>
            <person name="Takei H."/>
            <person name="Nittono H."/>
            <person name="Narushima S."/>
            <person name="Irie J."/>
            <person name="Itoh H."/>
            <person name="Moriya K."/>
            <person name="Sugiura Y."/>
            <person name="Suematsu M."/>
            <person name="Moritoki N."/>
            <person name="Shibata S."/>
            <person name="Littman R.D."/>
            <person name="Fischbach A.M."/>
            <person name="Uwamino Y."/>
            <person name="Inoue T."/>
            <person name="Honda A."/>
            <person name="Hattori M."/>
            <person name="Murai T."/>
            <person name="Xavier J.R."/>
            <person name="Hirose N."/>
            <person name="Honda K."/>
        </authorList>
    </citation>
    <scope>NUCLEOTIDE SEQUENCE</scope>
    <source>
        <strain evidence="4">CE91-St12</strain>
    </source>
</reference>
<feature type="transmembrane region" description="Helical" evidence="1">
    <location>
        <begin position="205"/>
        <end position="227"/>
    </location>
</feature>
<reference evidence="12 13" key="2">
    <citation type="submission" date="2018-08" db="EMBL/GenBank/DDBJ databases">
        <title>A genome reference for cultivated species of the human gut microbiota.</title>
        <authorList>
            <person name="Zou Y."/>
            <person name="Xue W."/>
            <person name="Luo G."/>
        </authorList>
    </citation>
    <scope>NUCLEOTIDE SEQUENCE [LARGE SCALE GENOMIC DNA]</scope>
    <source>
        <strain evidence="8 15">AF14-42</strain>
        <strain evidence="9 14">AM34-25</strain>
        <strain evidence="7 12">OM03-4</strain>
        <strain evidence="6 13">OM07-9</strain>
    </source>
</reference>
<dbReference type="AlphaFoldDB" id="A0A174SDR1"/>
<dbReference type="EMBL" id="QSIF01000003">
    <property type="protein sequence ID" value="RHC75935.1"/>
    <property type="molecule type" value="Genomic_DNA"/>
</dbReference>
<evidence type="ECO:0000256" key="1">
    <source>
        <dbReference type="SAM" id="Phobius"/>
    </source>
</evidence>
<evidence type="ECO:0000313" key="16">
    <source>
        <dbReference type="Proteomes" id="UP000431575"/>
    </source>
</evidence>
<dbReference type="Proteomes" id="UP000095766">
    <property type="component" value="Unassembled WGS sequence"/>
</dbReference>
<keyword evidence="1" id="KW-1133">Transmembrane helix</keyword>
<dbReference type="Proteomes" id="UP000095788">
    <property type="component" value="Unassembled WGS sequence"/>
</dbReference>
<evidence type="ECO:0000313" key="3">
    <source>
        <dbReference type="EMBL" id="CUP95812.1"/>
    </source>
</evidence>
<dbReference type="EMBL" id="QSVA01000028">
    <property type="protein sequence ID" value="RGN89100.1"/>
    <property type="molecule type" value="Genomic_DNA"/>
</dbReference>
<dbReference type="EMBL" id="CZAO01000004">
    <property type="protein sequence ID" value="CUP23325.1"/>
    <property type="molecule type" value="Genomic_DNA"/>
</dbReference>
<keyword evidence="1" id="KW-0472">Membrane</keyword>
<dbReference type="Proteomes" id="UP000261295">
    <property type="component" value="Unassembled WGS sequence"/>
</dbReference>
<dbReference type="RefSeq" id="WP_016273159.1">
    <property type="nucleotide sequence ID" value="NZ_BAABYI010000001.1"/>
</dbReference>
<dbReference type="Proteomes" id="UP000285343">
    <property type="component" value="Unassembled WGS sequence"/>
</dbReference>
<dbReference type="Proteomes" id="UP000284514">
    <property type="component" value="Unassembled WGS sequence"/>
</dbReference>
<name>A0A174SDR1_BACUN</name>
<evidence type="ECO:0000313" key="7">
    <source>
        <dbReference type="EMBL" id="RGN89100.1"/>
    </source>
</evidence>
<dbReference type="PANTHER" id="PTHR36434:SF1">
    <property type="entry name" value="MEMBRANE PROTEASE YUGP-RELATED"/>
    <property type="match status" value="1"/>
</dbReference>
<gene>
    <name evidence="4" type="ORF">CE91St12_18740</name>
    <name evidence="9" type="ORF">DW831_03760</name>
    <name evidence="8" type="ORF">DWW14_14045</name>
    <name evidence="7" type="ORF">DXB37_19975</name>
    <name evidence="6" type="ORF">DXC07_10000</name>
    <name evidence="2" type="ORF">ERS852510_01119</name>
    <name evidence="3" type="ORF">ERS852554_02372</name>
    <name evidence="5" type="ORF">GAP41_15780</name>
</gene>
<reference evidence="5 16" key="3">
    <citation type="journal article" date="2019" name="Nat. Med.">
        <title>A library of human gut bacterial isolates paired with longitudinal multiomics data enables mechanistic microbiome research.</title>
        <authorList>
            <person name="Poyet M."/>
            <person name="Groussin M."/>
            <person name="Gibbons S.M."/>
            <person name="Avila-Pacheco J."/>
            <person name="Jiang X."/>
            <person name="Kearney S.M."/>
            <person name="Perrotta A.R."/>
            <person name="Berdy B."/>
            <person name="Zhao S."/>
            <person name="Lieberman T.D."/>
            <person name="Swanson P.K."/>
            <person name="Smith M."/>
            <person name="Roesemann S."/>
            <person name="Alexander J.E."/>
            <person name="Rich S.A."/>
            <person name="Livny J."/>
            <person name="Vlamakis H."/>
            <person name="Clish C."/>
            <person name="Bullock K."/>
            <person name="Deik A."/>
            <person name="Scott J."/>
            <person name="Pierce K.A."/>
            <person name="Xavier R.J."/>
            <person name="Alm E.J."/>
        </authorList>
    </citation>
    <scope>NUCLEOTIDE SEQUENCE [LARGE SCALE GENOMIC DNA]</scope>
    <source>
        <strain evidence="5 16">BIOML-A6</strain>
    </source>
</reference>
<dbReference type="Proteomes" id="UP000260759">
    <property type="component" value="Unassembled WGS sequence"/>
</dbReference>
<evidence type="ECO:0000313" key="2">
    <source>
        <dbReference type="EMBL" id="CUP23325.1"/>
    </source>
</evidence>
<evidence type="ECO:0000313" key="13">
    <source>
        <dbReference type="Proteomes" id="UP000261295"/>
    </source>
</evidence>
<dbReference type="Pfam" id="PF04298">
    <property type="entry name" value="Zn_peptidase_2"/>
    <property type="match status" value="1"/>
</dbReference>
<dbReference type="EMBL" id="CZBF01000004">
    <property type="protein sequence ID" value="CUP95812.1"/>
    <property type="molecule type" value="Genomic_DNA"/>
</dbReference>
<dbReference type="Proteomes" id="UP000431575">
    <property type="component" value="Unassembled WGS sequence"/>
</dbReference>
<feature type="transmembrane region" description="Helical" evidence="1">
    <location>
        <begin position="122"/>
        <end position="144"/>
    </location>
</feature>
<sequence length="231" mass="25255">MGTGMIGMQWIIFIGIAVVSWLVQMNLQNKFKKYSKIPTGNGMTGADVALKMLHDNGIYDVTVTHTPGHLTDHYNPANKTVNLSESVYSSNSIMAAAVAAHECGHAVQHARAYAPLTMRSKLVPVVSFASQWMTWLLLAGILMLNSFPQLLLAGIILFALTTLFSFITLPVEINASKRALVWLSNSGITNSYNHAQAEDALRSAAYTYVVAALGSLATLIYYIMIFLGRRD</sequence>